<organism evidence="5 6">
    <name type="scientific">Thermocrinis minervae</name>
    <dbReference type="NCBI Taxonomy" id="381751"/>
    <lineage>
        <taxon>Bacteria</taxon>
        <taxon>Pseudomonadati</taxon>
        <taxon>Aquificota</taxon>
        <taxon>Aquificia</taxon>
        <taxon>Aquificales</taxon>
        <taxon>Aquificaceae</taxon>
        <taxon>Thermocrinis</taxon>
    </lineage>
</organism>
<dbReference type="SMART" id="SM00028">
    <property type="entry name" value="TPR"/>
    <property type="match status" value="6"/>
</dbReference>
<name>A0A1M6SRQ3_9AQUI</name>
<evidence type="ECO:0000313" key="5">
    <source>
        <dbReference type="EMBL" id="SHK47317.1"/>
    </source>
</evidence>
<keyword evidence="2" id="KW-0802">TPR repeat</keyword>
<evidence type="ECO:0000256" key="2">
    <source>
        <dbReference type="PROSITE-ProRule" id="PRU00339"/>
    </source>
</evidence>
<dbReference type="PANTHER" id="PTHR14699:SF0">
    <property type="entry name" value="TETRATRICOPEPTIDE REPEAT PROTEIN 21 HOMOLOG"/>
    <property type="match status" value="1"/>
</dbReference>
<keyword evidence="6" id="KW-1185">Reference proteome</keyword>
<dbReference type="PROSITE" id="PS51724">
    <property type="entry name" value="SPOR"/>
    <property type="match status" value="1"/>
</dbReference>
<dbReference type="Pfam" id="PF14559">
    <property type="entry name" value="TPR_19"/>
    <property type="match status" value="1"/>
</dbReference>
<dbReference type="OrthoDB" id="9899at2"/>
<feature type="chain" id="PRO_5013359711" evidence="3">
    <location>
        <begin position="19"/>
        <end position="385"/>
    </location>
</feature>
<gene>
    <name evidence="5" type="ORF">SAMN05444391_1138</name>
</gene>
<dbReference type="SUPFAM" id="SSF81901">
    <property type="entry name" value="HCP-like"/>
    <property type="match status" value="1"/>
</dbReference>
<dbReference type="InterPro" id="IPR019734">
    <property type="entry name" value="TPR_rpt"/>
</dbReference>
<evidence type="ECO:0000256" key="1">
    <source>
        <dbReference type="ARBA" id="ARBA00010935"/>
    </source>
</evidence>
<dbReference type="Pfam" id="PF13174">
    <property type="entry name" value="TPR_6"/>
    <property type="match status" value="1"/>
</dbReference>
<dbReference type="Gene3D" id="1.25.40.10">
    <property type="entry name" value="Tetratricopeptide repeat domain"/>
    <property type="match status" value="2"/>
</dbReference>
<dbReference type="RefSeq" id="WP_079654246.1">
    <property type="nucleotide sequence ID" value="NZ_LT670846.1"/>
</dbReference>
<dbReference type="SUPFAM" id="SSF110997">
    <property type="entry name" value="Sporulation related repeat"/>
    <property type="match status" value="1"/>
</dbReference>
<evidence type="ECO:0000259" key="4">
    <source>
        <dbReference type="PROSITE" id="PS51724"/>
    </source>
</evidence>
<dbReference type="PANTHER" id="PTHR14699">
    <property type="entry name" value="STI2 PROTEIN-RELATED"/>
    <property type="match status" value="1"/>
</dbReference>
<dbReference type="InterPro" id="IPR040364">
    <property type="entry name" value="TTC21A/TTC21B"/>
</dbReference>
<dbReference type="GO" id="GO:0042834">
    <property type="term" value="F:peptidoglycan binding"/>
    <property type="evidence" value="ECO:0007669"/>
    <property type="project" value="InterPro"/>
</dbReference>
<dbReference type="Pfam" id="PF13181">
    <property type="entry name" value="TPR_8"/>
    <property type="match status" value="1"/>
</dbReference>
<feature type="repeat" description="TPR" evidence="2">
    <location>
        <begin position="31"/>
        <end position="64"/>
    </location>
</feature>
<dbReference type="Proteomes" id="UP000189810">
    <property type="component" value="Chromosome I"/>
</dbReference>
<evidence type="ECO:0000313" key="6">
    <source>
        <dbReference type="Proteomes" id="UP000189810"/>
    </source>
</evidence>
<dbReference type="GO" id="GO:0030991">
    <property type="term" value="C:intraciliary transport particle A"/>
    <property type="evidence" value="ECO:0007669"/>
    <property type="project" value="TreeGrafter"/>
</dbReference>
<evidence type="ECO:0000256" key="3">
    <source>
        <dbReference type="SAM" id="SignalP"/>
    </source>
</evidence>
<reference evidence="5 6" key="1">
    <citation type="submission" date="2016-11" db="EMBL/GenBank/DDBJ databases">
        <authorList>
            <person name="Jaros S."/>
            <person name="Januszkiewicz K."/>
            <person name="Wedrychowicz H."/>
        </authorList>
    </citation>
    <scope>NUCLEOTIDE SEQUENCE [LARGE SCALE GENOMIC DNA]</scope>
    <source>
        <strain evidence="5 6">DSM 19557</strain>
    </source>
</reference>
<dbReference type="Gene3D" id="3.30.70.1070">
    <property type="entry name" value="Sporulation related repeat"/>
    <property type="match status" value="1"/>
</dbReference>
<accession>A0A1M6SRQ3</accession>
<dbReference type="EMBL" id="LT670846">
    <property type="protein sequence ID" value="SHK47317.1"/>
    <property type="molecule type" value="Genomic_DNA"/>
</dbReference>
<proteinExistence type="inferred from homology"/>
<protein>
    <submittedName>
        <fullName evidence="5">Tfp pilus assembly protein PilF</fullName>
    </submittedName>
</protein>
<feature type="domain" description="SPOR" evidence="4">
    <location>
        <begin position="307"/>
        <end position="383"/>
    </location>
</feature>
<comment type="similarity">
    <text evidence="1">Belongs to the TTC21 family.</text>
</comment>
<dbReference type="Pfam" id="PF05036">
    <property type="entry name" value="SPOR"/>
    <property type="match status" value="1"/>
</dbReference>
<sequence length="385" mass="45123">MIRRFSLLLISLTLFSCADLQKQDEEKKNLWQYYYDMGNASFVAKDYSSAIANYYKAVQENPKEPKLWNALGLAYMEVKEYEKAENAFLRALGIDGSYTLARMNLGILYLRKGEYLKAINFLENAAQDETFEKRHEAFYYLAKVYQAMNKEDEYIKNLQKSANYNPIFLPAQLELAEVYKNHGEYDKAESIYLFLLGNNIDPHRMQLMLAQIYYEKGDFKKAKDYIGKVLESKDINQDMKSLAYDLLTKVLVKEQEEKLKARTIDRTIESKKDKLVEYNTEKVDKGGELKQKEKEESKSDIFREISLERKKYYSIQLFASNNRSSVENYKEKLEKSLSLSPLRIIEDGGLYKLLYGSFDTRQQAEKEKKNLEDLNIQAFIILTDK</sequence>
<dbReference type="InterPro" id="IPR007730">
    <property type="entry name" value="SPOR-like_dom"/>
</dbReference>
<keyword evidence="3" id="KW-0732">Signal</keyword>
<dbReference type="PROSITE" id="PS51257">
    <property type="entry name" value="PROKAR_LIPOPROTEIN"/>
    <property type="match status" value="1"/>
</dbReference>
<dbReference type="AlphaFoldDB" id="A0A1M6SRQ3"/>
<feature type="signal peptide" evidence="3">
    <location>
        <begin position="1"/>
        <end position="18"/>
    </location>
</feature>
<dbReference type="InterPro" id="IPR036680">
    <property type="entry name" value="SPOR-like_sf"/>
</dbReference>
<dbReference type="InterPro" id="IPR011990">
    <property type="entry name" value="TPR-like_helical_dom_sf"/>
</dbReference>
<dbReference type="STRING" id="381751.SAMN05444391_1138"/>
<feature type="repeat" description="TPR" evidence="2">
    <location>
        <begin position="65"/>
        <end position="98"/>
    </location>
</feature>
<dbReference type="PROSITE" id="PS50005">
    <property type="entry name" value="TPR"/>
    <property type="match status" value="2"/>
</dbReference>